<dbReference type="OrthoDB" id="10628765at2759"/>
<evidence type="ECO:0000313" key="2">
    <source>
        <dbReference type="EMBL" id="GBP18960.1"/>
    </source>
</evidence>
<accession>A0A4C1TY83</accession>
<gene>
    <name evidence="2" type="ORF">EVAR_78428_1</name>
</gene>
<evidence type="ECO:0000256" key="1">
    <source>
        <dbReference type="SAM" id="MobiDB-lite"/>
    </source>
</evidence>
<evidence type="ECO:0000313" key="3">
    <source>
        <dbReference type="Proteomes" id="UP000299102"/>
    </source>
</evidence>
<dbReference type="Proteomes" id="UP000299102">
    <property type="component" value="Unassembled WGS sequence"/>
</dbReference>
<sequence>MIYSNADRLLTTAIIIQRESGSRPESESKARPGSGSRASEIGIVVDSVVGRCKGEGIHSTSTGVGPQEKWQQQYIIGENFKFLAITVQEINPCNRRTDDSGVSVIGYR</sequence>
<protein>
    <submittedName>
        <fullName evidence="2">Uncharacterized protein</fullName>
    </submittedName>
</protein>
<comment type="caution">
    <text evidence="2">The sequence shown here is derived from an EMBL/GenBank/DDBJ whole genome shotgun (WGS) entry which is preliminary data.</text>
</comment>
<keyword evidence="3" id="KW-1185">Reference proteome</keyword>
<feature type="compositionally biased region" description="Basic and acidic residues" evidence="1">
    <location>
        <begin position="20"/>
        <end position="30"/>
    </location>
</feature>
<feature type="region of interest" description="Disordered" evidence="1">
    <location>
        <begin position="17"/>
        <end position="39"/>
    </location>
</feature>
<organism evidence="2 3">
    <name type="scientific">Eumeta variegata</name>
    <name type="common">Bagworm moth</name>
    <name type="synonym">Eumeta japonica</name>
    <dbReference type="NCBI Taxonomy" id="151549"/>
    <lineage>
        <taxon>Eukaryota</taxon>
        <taxon>Metazoa</taxon>
        <taxon>Ecdysozoa</taxon>
        <taxon>Arthropoda</taxon>
        <taxon>Hexapoda</taxon>
        <taxon>Insecta</taxon>
        <taxon>Pterygota</taxon>
        <taxon>Neoptera</taxon>
        <taxon>Endopterygota</taxon>
        <taxon>Lepidoptera</taxon>
        <taxon>Glossata</taxon>
        <taxon>Ditrysia</taxon>
        <taxon>Tineoidea</taxon>
        <taxon>Psychidae</taxon>
        <taxon>Oiketicinae</taxon>
        <taxon>Eumeta</taxon>
    </lineage>
</organism>
<dbReference type="AlphaFoldDB" id="A0A4C1TY83"/>
<dbReference type="EMBL" id="BGZK01000103">
    <property type="protein sequence ID" value="GBP18960.1"/>
    <property type="molecule type" value="Genomic_DNA"/>
</dbReference>
<reference evidence="2 3" key="1">
    <citation type="journal article" date="2019" name="Commun. Biol.">
        <title>The bagworm genome reveals a unique fibroin gene that provides high tensile strength.</title>
        <authorList>
            <person name="Kono N."/>
            <person name="Nakamura H."/>
            <person name="Ohtoshi R."/>
            <person name="Tomita M."/>
            <person name="Numata K."/>
            <person name="Arakawa K."/>
        </authorList>
    </citation>
    <scope>NUCLEOTIDE SEQUENCE [LARGE SCALE GENOMIC DNA]</scope>
</reference>
<proteinExistence type="predicted"/>
<name>A0A4C1TY83_EUMVA</name>